<dbReference type="KEGG" id="bsan:CHH28_13740"/>
<dbReference type="RefSeq" id="WP_094060843.1">
    <property type="nucleotide sequence ID" value="NZ_CP022530.1"/>
</dbReference>
<keyword evidence="1" id="KW-0472">Membrane</keyword>
<dbReference type="PANTHER" id="PTHR34351:SF1">
    <property type="entry name" value="SLR1927 PROTEIN"/>
    <property type="match status" value="1"/>
</dbReference>
<proteinExistence type="predicted"/>
<feature type="transmembrane region" description="Helical" evidence="1">
    <location>
        <begin position="33"/>
        <end position="56"/>
    </location>
</feature>
<dbReference type="AlphaFoldDB" id="A0A222FKX6"/>
<name>A0A222FKX6_9GAMM</name>
<dbReference type="OrthoDB" id="5298497at2"/>
<reference evidence="2 3" key="1">
    <citation type="submission" date="2017-07" db="EMBL/GenBank/DDBJ databases">
        <title>Annotated genome sequence of Bacterioplanes sanyensis isolated from Red Sea.</title>
        <authorList>
            <person name="Rehman Z.U."/>
        </authorList>
    </citation>
    <scope>NUCLEOTIDE SEQUENCE [LARGE SCALE GENOMIC DNA]</scope>
    <source>
        <strain evidence="2 3">NV9</strain>
    </source>
</reference>
<accession>A0A222FKX6</accession>
<gene>
    <name evidence="2" type="ORF">CHH28_13740</name>
</gene>
<feature type="transmembrane region" description="Helical" evidence="1">
    <location>
        <begin position="62"/>
        <end position="82"/>
    </location>
</feature>
<evidence type="ECO:0000313" key="2">
    <source>
        <dbReference type="EMBL" id="ASP39668.1"/>
    </source>
</evidence>
<evidence type="ECO:0000313" key="3">
    <source>
        <dbReference type="Proteomes" id="UP000202440"/>
    </source>
</evidence>
<evidence type="ECO:0000256" key="1">
    <source>
        <dbReference type="SAM" id="Phobius"/>
    </source>
</evidence>
<keyword evidence="1" id="KW-0812">Transmembrane</keyword>
<organism evidence="2 3">
    <name type="scientific">Bacterioplanes sanyensis</name>
    <dbReference type="NCBI Taxonomy" id="1249553"/>
    <lineage>
        <taxon>Bacteria</taxon>
        <taxon>Pseudomonadati</taxon>
        <taxon>Pseudomonadota</taxon>
        <taxon>Gammaproteobacteria</taxon>
        <taxon>Oceanospirillales</taxon>
        <taxon>Oceanospirillaceae</taxon>
        <taxon>Bacterioplanes</taxon>
    </lineage>
</organism>
<keyword evidence="1" id="KW-1133">Transmembrane helix</keyword>
<keyword evidence="3" id="KW-1185">Reference proteome</keyword>
<dbReference type="Proteomes" id="UP000202440">
    <property type="component" value="Chromosome"/>
</dbReference>
<sequence>MSGWRGALRQRWQRWMERRIPAAQQLTLGHRSIFIFPSVIGWLFAALLLVMLLTAINYQNSLIYGLVFWLFSMGITAMHFSFGNLSGLTLTAGHALPVFAGETIELPVRLTSDKAKAHQSLLLRYPDGPEVVADVNADADDTVATLSIVTQRRGHLDAGRFLLESRYPLGLFRVWSWIRLRYPVVVYPQPVWIPFRFAQGSEGEWLEGATSDSSGEQDFHGLRSYQAGDSMRQIAWKQYARGRGLVSKDFDSDDGASCWFDWEALAPLPIEERLSHLTAWVLKAHQNGWQYGLRLPGHTLPQHHSELHLEACLQTLALFGQEPI</sequence>
<dbReference type="PANTHER" id="PTHR34351">
    <property type="entry name" value="SLR1927 PROTEIN-RELATED"/>
    <property type="match status" value="1"/>
</dbReference>
<protein>
    <submittedName>
        <fullName evidence="2">DUF58 domain-containing protein</fullName>
    </submittedName>
</protein>
<dbReference type="EMBL" id="CP022530">
    <property type="protein sequence ID" value="ASP39668.1"/>
    <property type="molecule type" value="Genomic_DNA"/>
</dbReference>